<accession>E6VTM9</accession>
<reference evidence="2 3" key="2">
    <citation type="journal article" date="2014" name="Genome Announc.">
        <title>Complete Genome Sequence of the Subsurface, Mesophilic Sulfate-Reducing Bacterium Desulfovibrio aespoeensis Aspo-2.</title>
        <authorList>
            <person name="Pedersen K."/>
            <person name="Bengtsson A."/>
            <person name="Edlund J."/>
            <person name="Rabe L."/>
            <person name="Hazen T."/>
            <person name="Chakraborty R."/>
            <person name="Goodwin L."/>
            <person name="Shapiro N."/>
        </authorList>
    </citation>
    <scope>NUCLEOTIDE SEQUENCE [LARGE SCALE GENOMIC DNA]</scope>
    <source>
        <strain evidence="3">ATCC 700646 / DSM 10631 / Aspo-2</strain>
    </source>
</reference>
<dbReference type="RefSeq" id="WP_013515228.1">
    <property type="nucleotide sequence ID" value="NC_014844.1"/>
</dbReference>
<dbReference type="KEGG" id="das:Daes_2311"/>
<evidence type="ECO:0000313" key="2">
    <source>
        <dbReference type="EMBL" id="ADU63316.1"/>
    </source>
</evidence>
<dbReference type="Gene3D" id="1.25.40.10">
    <property type="entry name" value="Tetratricopeptide repeat domain"/>
    <property type="match status" value="1"/>
</dbReference>
<reference evidence="3" key="1">
    <citation type="submission" date="2010-12" db="EMBL/GenBank/DDBJ databases">
        <title>Complete sequence of Desulfovibrio aespoeensis Aspo-2.</title>
        <authorList>
            <consortium name="US DOE Joint Genome Institute"/>
            <person name="Lucas S."/>
            <person name="Copeland A."/>
            <person name="Lapidus A."/>
            <person name="Cheng J.-F."/>
            <person name="Goodwin L."/>
            <person name="Pitluck S."/>
            <person name="Chertkov O."/>
            <person name="Misra M."/>
            <person name="Detter J.C."/>
            <person name="Han C."/>
            <person name="Tapia R."/>
            <person name="Land M."/>
            <person name="Hauser L."/>
            <person name="Kyrpides N."/>
            <person name="Ivanova N."/>
            <person name="Ovchinnikova G."/>
            <person name="Pedersen K."/>
            <person name="Jagevall S."/>
            <person name="Hazen T."/>
            <person name="Woyke T."/>
        </authorList>
    </citation>
    <scope>NUCLEOTIDE SEQUENCE [LARGE SCALE GENOMIC DNA]</scope>
    <source>
        <strain evidence="3">ATCC 700646 / DSM 10631 / Aspo-2</strain>
    </source>
</reference>
<dbReference type="Pfam" id="PF13181">
    <property type="entry name" value="TPR_8"/>
    <property type="match status" value="1"/>
</dbReference>
<gene>
    <name evidence="2" type="ordered locus">Daes_2311</name>
</gene>
<evidence type="ECO:0000256" key="1">
    <source>
        <dbReference type="SAM" id="MobiDB-lite"/>
    </source>
</evidence>
<dbReference type="InterPro" id="IPR019734">
    <property type="entry name" value="TPR_rpt"/>
</dbReference>
<sequence>MTERSDTEHPGRGVVRDGAEKIKGVFSTQSVSKIGTGTSQRRTIQKTYWSGEELEDGTIGVQPLNRNYVPSGPKRILERDEFLTKFNPEPEFYLSTVYPAIRQMDEAVVRGEKHRERGAAYSAEFEFKQATAIDEENVRANFGLGLTYLDRGDQVKANDIFERLVGLEAAFEEEHKHLFNDFGINMRKNKMYEQALQYYLRAEGLVADDEHLFHNIARCFYEKGDVEGCKKYLRKSLEVNPDLKESRMFWAFLKSEGHVDKAEGGPGPESGQPEAEPVREAGQADAGKPGSGKPGTGESKNGESKNGKSGDGKSGSGKPGAPLVLTLD</sequence>
<dbReference type="SUPFAM" id="SSF48452">
    <property type="entry name" value="TPR-like"/>
    <property type="match status" value="1"/>
</dbReference>
<name>E6VTM9_PSEA9</name>
<keyword evidence="3" id="KW-1185">Reference proteome</keyword>
<dbReference type="HOGENOM" id="CLU_069326_1_0_7"/>
<dbReference type="EMBL" id="CP002431">
    <property type="protein sequence ID" value="ADU63316.1"/>
    <property type="molecule type" value="Genomic_DNA"/>
</dbReference>
<dbReference type="STRING" id="643562.Daes_2311"/>
<dbReference type="AlphaFoldDB" id="E6VTM9"/>
<proteinExistence type="predicted"/>
<organism evidence="2 3">
    <name type="scientific">Pseudodesulfovibrio aespoeensis (strain ATCC 700646 / DSM 10631 / Aspo-2)</name>
    <name type="common">Desulfovibrio aespoeensis</name>
    <dbReference type="NCBI Taxonomy" id="643562"/>
    <lineage>
        <taxon>Bacteria</taxon>
        <taxon>Pseudomonadati</taxon>
        <taxon>Thermodesulfobacteriota</taxon>
        <taxon>Desulfovibrionia</taxon>
        <taxon>Desulfovibrionales</taxon>
        <taxon>Desulfovibrionaceae</taxon>
    </lineage>
</organism>
<evidence type="ECO:0000313" key="3">
    <source>
        <dbReference type="Proteomes" id="UP000002191"/>
    </source>
</evidence>
<protein>
    <submittedName>
        <fullName evidence="2">Uncharacterized protein</fullName>
    </submittedName>
</protein>
<dbReference type="eggNOG" id="COG0457">
    <property type="taxonomic scope" value="Bacteria"/>
</dbReference>
<feature type="compositionally biased region" description="Basic and acidic residues" evidence="1">
    <location>
        <begin position="300"/>
        <end position="311"/>
    </location>
</feature>
<dbReference type="OrthoDB" id="5469953at2"/>
<feature type="region of interest" description="Disordered" evidence="1">
    <location>
        <begin position="259"/>
        <end position="328"/>
    </location>
</feature>
<dbReference type="InterPro" id="IPR011990">
    <property type="entry name" value="TPR-like_helical_dom_sf"/>
</dbReference>
<dbReference type="Proteomes" id="UP000002191">
    <property type="component" value="Chromosome"/>
</dbReference>